<feature type="binding site" evidence="2">
    <location>
        <position position="215"/>
    </location>
    <ligand>
        <name>Mn(2+)</name>
        <dbReference type="ChEBI" id="CHEBI:29035"/>
        <label>2</label>
    </ligand>
</feature>
<dbReference type="PIRSF" id="PIRSF005962">
    <property type="entry name" value="Pept_M20D_amidohydro"/>
    <property type="match status" value="1"/>
</dbReference>
<dbReference type="GO" id="GO:0046872">
    <property type="term" value="F:metal ion binding"/>
    <property type="evidence" value="ECO:0007669"/>
    <property type="project" value="UniProtKB-KW"/>
</dbReference>
<dbReference type="RefSeq" id="WP_164039324.1">
    <property type="nucleotide sequence ID" value="NZ_JAAGNZ010000001.1"/>
</dbReference>
<evidence type="ECO:0000313" key="6">
    <source>
        <dbReference type="Proteomes" id="UP000477386"/>
    </source>
</evidence>
<feature type="signal peptide" evidence="3">
    <location>
        <begin position="1"/>
        <end position="26"/>
    </location>
</feature>
<keyword evidence="2" id="KW-0464">Manganese</keyword>
<comment type="cofactor">
    <cofactor evidence="2">
        <name>Mn(2+)</name>
        <dbReference type="ChEBI" id="CHEBI:29035"/>
    </cofactor>
    <text evidence="2">The Mn(2+) ion enhances activity.</text>
</comment>
<dbReference type="InterPro" id="IPR017439">
    <property type="entry name" value="Amidohydrolase"/>
</dbReference>
<dbReference type="SUPFAM" id="SSF53187">
    <property type="entry name" value="Zn-dependent exopeptidases"/>
    <property type="match status" value="1"/>
</dbReference>
<keyword evidence="6" id="KW-1185">Reference proteome</keyword>
<dbReference type="GO" id="GO:0050118">
    <property type="term" value="F:N-acetyldiaminopimelate deacetylase activity"/>
    <property type="evidence" value="ECO:0007669"/>
    <property type="project" value="UniProtKB-ARBA"/>
</dbReference>
<evidence type="ECO:0000256" key="1">
    <source>
        <dbReference type="ARBA" id="ARBA00022801"/>
    </source>
</evidence>
<comment type="caution">
    <text evidence="5">The sequence shown here is derived from an EMBL/GenBank/DDBJ whole genome shotgun (WGS) entry which is preliminary data.</text>
</comment>
<dbReference type="Gene3D" id="3.30.70.360">
    <property type="match status" value="1"/>
</dbReference>
<organism evidence="5 6">
    <name type="scientific">Spirosoma agri</name>
    <dbReference type="NCBI Taxonomy" id="1987381"/>
    <lineage>
        <taxon>Bacteria</taxon>
        <taxon>Pseudomonadati</taxon>
        <taxon>Bacteroidota</taxon>
        <taxon>Cytophagia</taxon>
        <taxon>Cytophagales</taxon>
        <taxon>Cytophagaceae</taxon>
        <taxon>Spirosoma</taxon>
    </lineage>
</organism>
<keyword evidence="3" id="KW-0732">Signal</keyword>
<dbReference type="Proteomes" id="UP000477386">
    <property type="component" value="Unassembled WGS sequence"/>
</dbReference>
<sequence>MYQRPTSLAGHLLAILLLPVSCLAQAPQTRTASAMTLLVRMDTIADGLTAKVIGWRRAIHQHPELGNREVNTAAKIATHLQALGITVQTGVGKTGVVGLLKGGKPGGPVVALRADMDALPIIERTESPFKSTVTAEYNGKPTGVMHACGHDAHVAMLMGAAEVLASVRNELRGTVKFIFQPCEEGPPTGEEGGAKLMVKEGILDNPKVDVIFGQHISSGTNVGTFSYRPGSVSAENDIFRITIHGRQSHGAAPWSGIDPIVTGAQIVMGLQTIVSRNLPLTDQAAVLTIGAFHAGNRENIIPEEATMIGTIRTLDTTMRNTMHRRIREVVTAIATSAGATADVSISMEDAMLVNNKDLTAKMIPTLQDLAGLSNVVLVPSGMGSEDFAYFAQQVPGFFFSTGARPKDKKPSQVAHHSPDFQIDESSFGLGVKALCHLTVDYMEKTAK</sequence>
<dbReference type="PANTHER" id="PTHR11014:SF63">
    <property type="entry name" value="METALLOPEPTIDASE, PUTATIVE (AFU_ORTHOLOGUE AFUA_6G09600)-RELATED"/>
    <property type="match status" value="1"/>
</dbReference>
<dbReference type="NCBIfam" id="TIGR01891">
    <property type="entry name" value="amidohydrolases"/>
    <property type="match status" value="1"/>
</dbReference>
<feature type="binding site" evidence="2">
    <location>
        <position position="416"/>
    </location>
    <ligand>
        <name>Mn(2+)</name>
        <dbReference type="ChEBI" id="CHEBI:29035"/>
        <label>2</label>
    </ligand>
</feature>
<proteinExistence type="predicted"/>
<dbReference type="InterPro" id="IPR011650">
    <property type="entry name" value="Peptidase_M20_dimer"/>
</dbReference>
<evidence type="ECO:0000256" key="2">
    <source>
        <dbReference type="PIRSR" id="PIRSR005962-1"/>
    </source>
</evidence>
<evidence type="ECO:0000259" key="4">
    <source>
        <dbReference type="Pfam" id="PF07687"/>
    </source>
</evidence>
<dbReference type="PANTHER" id="PTHR11014">
    <property type="entry name" value="PEPTIDASE M20 FAMILY MEMBER"/>
    <property type="match status" value="1"/>
</dbReference>
<dbReference type="InterPro" id="IPR002933">
    <property type="entry name" value="Peptidase_M20"/>
</dbReference>
<dbReference type="InterPro" id="IPR036264">
    <property type="entry name" value="Bact_exopeptidase_dim_dom"/>
</dbReference>
<feature type="chain" id="PRO_5027115746" evidence="3">
    <location>
        <begin position="27"/>
        <end position="447"/>
    </location>
</feature>
<dbReference type="AlphaFoldDB" id="A0A6M0III7"/>
<keyword evidence="2" id="KW-0479">Metal-binding</keyword>
<dbReference type="Gene3D" id="3.40.630.10">
    <property type="entry name" value="Zn peptidases"/>
    <property type="match status" value="1"/>
</dbReference>
<dbReference type="Pfam" id="PF07687">
    <property type="entry name" value="M20_dimer"/>
    <property type="match status" value="1"/>
</dbReference>
<gene>
    <name evidence="5" type="ORF">GK091_14290</name>
</gene>
<name>A0A6M0III7_9BACT</name>
<feature type="binding site" evidence="2">
    <location>
        <position position="150"/>
    </location>
    <ligand>
        <name>Mn(2+)</name>
        <dbReference type="ChEBI" id="CHEBI:29035"/>
        <label>2</label>
    </ligand>
</feature>
<dbReference type="Pfam" id="PF01546">
    <property type="entry name" value="Peptidase_M20"/>
    <property type="match status" value="1"/>
</dbReference>
<evidence type="ECO:0000313" key="5">
    <source>
        <dbReference type="EMBL" id="NEU68058.1"/>
    </source>
</evidence>
<dbReference type="FunFam" id="3.30.70.360:FF:000001">
    <property type="entry name" value="N-acetyldiaminopimelate deacetylase"/>
    <property type="match status" value="1"/>
</dbReference>
<feature type="domain" description="Peptidase M20 dimerisation" evidence="4">
    <location>
        <begin position="239"/>
        <end position="332"/>
    </location>
</feature>
<accession>A0A6M0III7</accession>
<feature type="binding site" evidence="2">
    <location>
        <position position="148"/>
    </location>
    <ligand>
        <name>Mn(2+)</name>
        <dbReference type="ChEBI" id="CHEBI:29035"/>
        <label>2</label>
    </ligand>
</feature>
<evidence type="ECO:0000256" key="3">
    <source>
        <dbReference type="SAM" id="SignalP"/>
    </source>
</evidence>
<reference evidence="5 6" key="1">
    <citation type="submission" date="2020-02" db="EMBL/GenBank/DDBJ databases">
        <title>Draft genome sequence of two Spirosoma agri KCTC 52727 and Spirosoma terrae KCTC 52035.</title>
        <authorList>
            <person name="Rojas J."/>
            <person name="Ambika Manirajan B."/>
            <person name="Ratering S."/>
            <person name="Suarez C."/>
            <person name="Schnell S."/>
        </authorList>
    </citation>
    <scope>NUCLEOTIDE SEQUENCE [LARGE SCALE GENOMIC DNA]</scope>
    <source>
        <strain evidence="5 6">KCTC 52727</strain>
    </source>
</reference>
<keyword evidence="1 5" id="KW-0378">Hydrolase</keyword>
<dbReference type="GO" id="GO:0019877">
    <property type="term" value="P:diaminopimelate biosynthetic process"/>
    <property type="evidence" value="ECO:0007669"/>
    <property type="project" value="UniProtKB-ARBA"/>
</dbReference>
<dbReference type="SUPFAM" id="SSF55031">
    <property type="entry name" value="Bacterial exopeptidase dimerisation domain"/>
    <property type="match status" value="1"/>
</dbReference>
<protein>
    <submittedName>
        <fullName evidence="5">Amidohydrolase</fullName>
    </submittedName>
</protein>
<feature type="binding site" evidence="2">
    <location>
        <position position="184"/>
    </location>
    <ligand>
        <name>Mn(2+)</name>
        <dbReference type="ChEBI" id="CHEBI:29035"/>
        <label>2</label>
    </ligand>
</feature>
<dbReference type="EMBL" id="JAAGNZ010000001">
    <property type="protein sequence ID" value="NEU68058.1"/>
    <property type="molecule type" value="Genomic_DNA"/>
</dbReference>